<organism evidence="1 2">
    <name type="scientific">Shigella dysenteriae 1617</name>
    <dbReference type="NCBI Taxonomy" id="754093"/>
    <lineage>
        <taxon>Bacteria</taxon>
        <taxon>Pseudomonadati</taxon>
        <taxon>Pseudomonadota</taxon>
        <taxon>Gammaproteobacteria</taxon>
        <taxon>Enterobacterales</taxon>
        <taxon>Enterobacteriaceae</taxon>
        <taxon>Shigella</taxon>
    </lineage>
</organism>
<dbReference type="HOGENOM" id="CLU_2048165_0_0_6"/>
<evidence type="ECO:0000313" key="2">
    <source>
        <dbReference type="Proteomes" id="UP000031647"/>
    </source>
</evidence>
<evidence type="ECO:0000313" key="1">
    <source>
        <dbReference type="EMBL" id="AHA67100.1"/>
    </source>
</evidence>
<name>A0A0A6ZYU5_SHIDY</name>
<accession>A0A0A6ZYU5</accession>
<dbReference type="AlphaFoldDB" id="A0A0A6ZYU5"/>
<protein>
    <submittedName>
        <fullName evidence="1">Uncharacterized protein</fullName>
    </submittedName>
</protein>
<proteinExistence type="predicted"/>
<dbReference type="KEGG" id="sdz:Asd1617_04273"/>
<gene>
    <name evidence="1" type="ORF">Asd1617_04273</name>
</gene>
<dbReference type="Proteomes" id="UP000031647">
    <property type="component" value="Chromosome"/>
</dbReference>
<reference evidence="1 2" key="1">
    <citation type="submission" date="2013-09" db="EMBL/GenBank/DDBJ databases">
        <title>Comparative genomics of Sd1617 to representative strains in evaluating its pathogenesis.</title>
        <authorList>
            <person name="Aksomboon Vongsawan A."/>
            <person name="Kapatral V."/>
            <person name="Vaisvil B."/>
            <person name="Serichantalergs O."/>
            <person name="Hale T.L."/>
            <person name="Mason C.J."/>
        </authorList>
    </citation>
    <scope>NUCLEOTIDE SEQUENCE [LARGE SCALE GENOMIC DNA]</scope>
    <source>
        <strain evidence="1 2">1617</strain>
    </source>
</reference>
<sequence>MAFRVLTMAVDLCRLTTRTMNVNAGHERTSKARIIHQIQLIRGITRTRASVAGLYCQRNSILLIKFADKRHISMSNGRRRYSLWREFFKVRMTVLMPIFSVLAVSRTPAPLKAISVISSLMPGLRAS</sequence>
<dbReference type="EMBL" id="CP006736">
    <property type="protein sequence ID" value="AHA67100.1"/>
    <property type="molecule type" value="Genomic_DNA"/>
</dbReference>